<keyword evidence="7" id="KW-0805">Transcription regulation</keyword>
<dbReference type="GO" id="GO:0003700">
    <property type="term" value="F:DNA-binding transcription factor activity"/>
    <property type="evidence" value="ECO:0007669"/>
    <property type="project" value="InterPro"/>
</dbReference>
<feature type="compositionally biased region" description="Low complexity" evidence="12">
    <location>
        <begin position="267"/>
        <end position="279"/>
    </location>
</feature>
<dbReference type="SUPFAM" id="SSF57716">
    <property type="entry name" value="Glucocorticoid receptor-like (DNA-binding domain)"/>
    <property type="match status" value="1"/>
</dbReference>
<dbReference type="InterPro" id="IPR001628">
    <property type="entry name" value="Znf_hrmn_rcpt"/>
</dbReference>
<dbReference type="PROSITE" id="PS51030">
    <property type="entry name" value="NUCLEAR_REC_DBD_2"/>
    <property type="match status" value="1"/>
</dbReference>
<comment type="similarity">
    <text evidence="2">Belongs to the nuclear hormone receptor family. NR0 subfamily.</text>
</comment>
<evidence type="ECO:0000259" key="13">
    <source>
        <dbReference type="PROSITE" id="PS51030"/>
    </source>
</evidence>
<dbReference type="OrthoDB" id="5850793at2759"/>
<dbReference type="GO" id="GO:0043565">
    <property type="term" value="F:sequence-specific DNA binding"/>
    <property type="evidence" value="ECO:0007669"/>
    <property type="project" value="InterPro"/>
</dbReference>
<dbReference type="PANTHER" id="PTHR48092">
    <property type="entry name" value="KNIRPS-RELATED PROTEIN-RELATED"/>
    <property type="match status" value="1"/>
</dbReference>
<feature type="compositionally biased region" description="Low complexity" evidence="12">
    <location>
        <begin position="136"/>
        <end position="163"/>
    </location>
</feature>
<keyword evidence="5" id="KW-0863">Zinc-finger</keyword>
<proteinExistence type="inferred from homology"/>
<dbReference type="FunFam" id="3.30.50.10:FF:000034">
    <property type="entry name" value="CLUMA_CG002674, isoform A"/>
    <property type="match status" value="1"/>
</dbReference>
<evidence type="ECO:0000256" key="10">
    <source>
        <dbReference type="ARBA" id="ARBA00023170"/>
    </source>
</evidence>
<dbReference type="InterPro" id="IPR013088">
    <property type="entry name" value="Znf_NHR/GATA"/>
</dbReference>
<dbReference type="Gene3D" id="3.30.50.10">
    <property type="entry name" value="Erythroid Transcription Factor GATA-1, subunit A"/>
    <property type="match status" value="1"/>
</dbReference>
<dbReference type="GO" id="GO:0008270">
    <property type="term" value="F:zinc ion binding"/>
    <property type="evidence" value="ECO:0007669"/>
    <property type="project" value="UniProtKB-KW"/>
</dbReference>
<protein>
    <submittedName>
        <fullName evidence="14">Protein embryonic gonad-like</fullName>
    </submittedName>
</protein>
<feature type="compositionally biased region" description="Basic residues" evidence="12">
    <location>
        <begin position="380"/>
        <end position="392"/>
    </location>
</feature>
<evidence type="ECO:0000256" key="5">
    <source>
        <dbReference type="ARBA" id="ARBA00022771"/>
    </source>
</evidence>
<name>A0A6G0Z6Z3_APHCR</name>
<organism evidence="14 15">
    <name type="scientific">Aphis craccivora</name>
    <name type="common">Cowpea aphid</name>
    <dbReference type="NCBI Taxonomy" id="307492"/>
    <lineage>
        <taxon>Eukaryota</taxon>
        <taxon>Metazoa</taxon>
        <taxon>Ecdysozoa</taxon>
        <taxon>Arthropoda</taxon>
        <taxon>Hexapoda</taxon>
        <taxon>Insecta</taxon>
        <taxon>Pterygota</taxon>
        <taxon>Neoptera</taxon>
        <taxon>Paraneoptera</taxon>
        <taxon>Hemiptera</taxon>
        <taxon>Sternorrhyncha</taxon>
        <taxon>Aphidomorpha</taxon>
        <taxon>Aphidoidea</taxon>
        <taxon>Aphididae</taxon>
        <taxon>Aphidini</taxon>
        <taxon>Aphis</taxon>
        <taxon>Aphis</taxon>
    </lineage>
</organism>
<feature type="region of interest" description="Disordered" evidence="12">
    <location>
        <begin position="128"/>
        <end position="190"/>
    </location>
</feature>
<keyword evidence="10" id="KW-0675">Receptor</keyword>
<comment type="caution">
    <text evidence="14">The sequence shown here is derived from an EMBL/GenBank/DDBJ whole genome shotgun (WGS) entry which is preliminary data.</text>
</comment>
<reference evidence="14 15" key="1">
    <citation type="submission" date="2019-08" db="EMBL/GenBank/DDBJ databases">
        <title>Whole genome of Aphis craccivora.</title>
        <authorList>
            <person name="Voronova N.V."/>
            <person name="Shulinski R.S."/>
            <person name="Bandarenka Y.V."/>
            <person name="Zhorov D.G."/>
            <person name="Warner D."/>
        </authorList>
    </citation>
    <scope>NUCLEOTIDE SEQUENCE [LARGE SCALE GENOMIC DNA]</scope>
    <source>
        <strain evidence="14">180601</strain>
        <tissue evidence="14">Whole Body</tissue>
    </source>
</reference>
<dbReference type="GO" id="GO:0005634">
    <property type="term" value="C:nucleus"/>
    <property type="evidence" value="ECO:0007669"/>
    <property type="project" value="UniProtKB-SubCell"/>
</dbReference>
<evidence type="ECO:0000256" key="6">
    <source>
        <dbReference type="ARBA" id="ARBA00022833"/>
    </source>
</evidence>
<feature type="region of interest" description="Disordered" evidence="12">
    <location>
        <begin position="267"/>
        <end position="445"/>
    </location>
</feature>
<gene>
    <name evidence="14" type="ORF">FWK35_00036010</name>
</gene>
<dbReference type="PRINTS" id="PR00047">
    <property type="entry name" value="STROIDFINGER"/>
</dbReference>
<evidence type="ECO:0000256" key="4">
    <source>
        <dbReference type="ARBA" id="ARBA00022723"/>
    </source>
</evidence>
<dbReference type="Pfam" id="PF00105">
    <property type="entry name" value="zf-C4"/>
    <property type="match status" value="1"/>
</dbReference>
<keyword evidence="6" id="KW-0862">Zinc</keyword>
<evidence type="ECO:0000256" key="2">
    <source>
        <dbReference type="ARBA" id="ARBA00006647"/>
    </source>
</evidence>
<evidence type="ECO:0000256" key="7">
    <source>
        <dbReference type="ARBA" id="ARBA00023015"/>
    </source>
</evidence>
<evidence type="ECO:0000256" key="9">
    <source>
        <dbReference type="ARBA" id="ARBA00023163"/>
    </source>
</evidence>
<feature type="domain" description="Nuclear receptor" evidence="13">
    <location>
        <begin position="35"/>
        <end position="111"/>
    </location>
</feature>
<evidence type="ECO:0000313" key="14">
    <source>
        <dbReference type="EMBL" id="KAF0766531.1"/>
    </source>
</evidence>
<accession>A0A6G0Z6Z3</accession>
<evidence type="ECO:0000256" key="3">
    <source>
        <dbReference type="ARBA" id="ARBA00022473"/>
    </source>
</evidence>
<dbReference type="EMBL" id="VUJU01001170">
    <property type="protein sequence ID" value="KAF0766531.1"/>
    <property type="molecule type" value="Genomic_DNA"/>
</dbReference>
<keyword evidence="4" id="KW-0479">Metal-binding</keyword>
<evidence type="ECO:0000256" key="12">
    <source>
        <dbReference type="SAM" id="MobiDB-lite"/>
    </source>
</evidence>
<evidence type="ECO:0000256" key="8">
    <source>
        <dbReference type="ARBA" id="ARBA00023125"/>
    </source>
</evidence>
<keyword evidence="3" id="KW-0217">Developmental protein</keyword>
<sequence length="445" mass="49122">MNTGPGQGAHGPLSLPNWWPTDPRHTSSSTSDVMSQLCRVCGEPAAGFHFGAFTCEGCKSFFGRTYNNLSSISECKNNGECVINKKNRTSCKACRLRKCLVVGMSKSGSRYGRRSNWFKIHCLLQEQQQHHHHHNNNSQHQQQQHPHQQQQHSHQQQQQQQQHRPPAGLHFQQQSAAGCRMSLDQGRTPPLPPMWADVKHHLRLDADNNNSVAGDLNKDGVGGRLSVSAAAAAAVVQAVRPELLRWPSPFFSAFPFPPPAPFFLALQQQQLQQQQQQQSPRPPPTPPPHEHRSSPSPPYRSSTDDDSGAGERDEDGDHSDGPPSSKRLAAPRDLPPVQESPMDLSVTAAASTPSRPPSFGFPTLLPYVGGRSPGHSPDRSRRRRRRPRRRRPQQVLEFAAAVDRTSGSDDDCATGTDSARDSDSNESATGRPEKNAPLDLTFNRS</sequence>
<keyword evidence="11" id="KW-0539">Nucleus</keyword>
<feature type="compositionally biased region" description="Acidic residues" evidence="12">
    <location>
        <begin position="304"/>
        <end position="317"/>
    </location>
</feature>
<dbReference type="InterPro" id="IPR050200">
    <property type="entry name" value="Nuclear_hormone_rcpt_NR3"/>
</dbReference>
<dbReference type="SMART" id="SM00399">
    <property type="entry name" value="ZnF_C4"/>
    <property type="match status" value="1"/>
</dbReference>
<dbReference type="AlphaFoldDB" id="A0A6G0Z6Z3"/>
<feature type="region of interest" description="Disordered" evidence="12">
    <location>
        <begin position="1"/>
        <end position="27"/>
    </location>
</feature>
<keyword evidence="8" id="KW-0238">DNA-binding</keyword>
<evidence type="ECO:0000313" key="15">
    <source>
        <dbReference type="Proteomes" id="UP000478052"/>
    </source>
</evidence>
<keyword evidence="15" id="KW-1185">Reference proteome</keyword>
<evidence type="ECO:0000256" key="1">
    <source>
        <dbReference type="ARBA" id="ARBA00004123"/>
    </source>
</evidence>
<dbReference type="PROSITE" id="PS00031">
    <property type="entry name" value="NUCLEAR_REC_DBD_1"/>
    <property type="match status" value="1"/>
</dbReference>
<dbReference type="Proteomes" id="UP000478052">
    <property type="component" value="Unassembled WGS sequence"/>
</dbReference>
<evidence type="ECO:0000256" key="11">
    <source>
        <dbReference type="ARBA" id="ARBA00023242"/>
    </source>
</evidence>
<keyword evidence="9" id="KW-0804">Transcription</keyword>
<comment type="subcellular location">
    <subcellularLocation>
        <location evidence="1">Nucleus</location>
    </subcellularLocation>
</comment>